<reference evidence="1" key="3">
    <citation type="submission" date="2025-08" db="UniProtKB">
        <authorList>
            <consortium name="Ensembl"/>
        </authorList>
    </citation>
    <scope>IDENTIFICATION</scope>
</reference>
<gene>
    <name evidence="1" type="primary">EDARADD</name>
</gene>
<dbReference type="Ensembl" id="ENSELUT00000022642.3">
    <property type="protein sequence ID" value="ENSELUP00000013978.2"/>
    <property type="gene ID" value="ENSELUG00000014040.3"/>
</dbReference>
<organism evidence="1 2">
    <name type="scientific">Esox lucius</name>
    <name type="common">Northern pike</name>
    <dbReference type="NCBI Taxonomy" id="8010"/>
    <lineage>
        <taxon>Eukaryota</taxon>
        <taxon>Metazoa</taxon>
        <taxon>Chordata</taxon>
        <taxon>Craniata</taxon>
        <taxon>Vertebrata</taxon>
        <taxon>Euteleostomi</taxon>
        <taxon>Actinopterygii</taxon>
        <taxon>Neopterygii</taxon>
        <taxon>Teleostei</taxon>
        <taxon>Protacanthopterygii</taxon>
        <taxon>Esociformes</taxon>
        <taxon>Esocidae</taxon>
        <taxon>Esox</taxon>
    </lineage>
</organism>
<proteinExistence type="predicted"/>
<dbReference type="InParanoid" id="A0A3P8YBC6"/>
<dbReference type="OMA" id="TRERLIM"/>
<sequence length="219" mass="25356">FLGYNAKILVDFGILAKKTEKPKYDSCSEPYGKPYFSLCQKSRLIRPGNILPVFNCPILGLKKRFRSTSSDTLTPPQKDDTTLKQSKDIIRQLATQLDRVTKYQLRHLEHSMEEDILSLEECQHFLLQWAEELKHSPQRLNLDTAQSKEKIPETRERLIMAQMTMSEWTSSLQSLPKDSIHPGEDVCTTLQDLARQWKMGTLANMLPVMDFLMRNWIGL</sequence>
<reference evidence="2" key="1">
    <citation type="journal article" date="2014" name="PLoS ONE">
        <title>The genome and linkage map of the northern pike (Esox lucius): conserved synteny revealed between the salmonid sister group and the Neoteleostei.</title>
        <authorList>
            <person name="Rondeau E.B."/>
            <person name="Minkley D.R."/>
            <person name="Leong J.S."/>
            <person name="Messmer A.M."/>
            <person name="Jantzen J.R."/>
            <person name="von Schalburg K.R."/>
            <person name="Lemon C."/>
            <person name="Bird N.H."/>
            <person name="Koop B.F."/>
        </authorList>
    </citation>
    <scope>NUCLEOTIDE SEQUENCE</scope>
</reference>
<dbReference type="GeneTree" id="ENSGT01060000249430"/>
<evidence type="ECO:0000313" key="2">
    <source>
        <dbReference type="Proteomes" id="UP000265140"/>
    </source>
</evidence>
<name>A0A3P8YBC6_ESOLU</name>
<protein>
    <submittedName>
        <fullName evidence="1">Uncharacterized protein</fullName>
    </submittedName>
</protein>
<dbReference type="Proteomes" id="UP000265140">
    <property type="component" value="Chromosome 20"/>
</dbReference>
<dbReference type="AlphaFoldDB" id="A0A3P8YBC6"/>
<dbReference type="Bgee" id="ENSELUG00000014040">
    <property type="expression patterns" value="Expressed in nose and 4 other cell types or tissues"/>
</dbReference>
<reference evidence="1" key="4">
    <citation type="submission" date="2025-09" db="UniProtKB">
        <authorList>
            <consortium name="Ensembl"/>
        </authorList>
    </citation>
    <scope>IDENTIFICATION</scope>
</reference>
<accession>A0A3P8YBC6</accession>
<keyword evidence="2" id="KW-1185">Reference proteome</keyword>
<evidence type="ECO:0000313" key="1">
    <source>
        <dbReference type="Ensembl" id="ENSELUP00000013978.2"/>
    </source>
</evidence>
<reference evidence="1" key="2">
    <citation type="submission" date="2020-02" db="EMBL/GenBank/DDBJ databases">
        <title>Esox lucius (northern pike) genome, fEsoLuc1, primary haplotype.</title>
        <authorList>
            <person name="Myers G."/>
            <person name="Karagic N."/>
            <person name="Meyer A."/>
            <person name="Pippel M."/>
            <person name="Reichard M."/>
            <person name="Winkler S."/>
            <person name="Tracey A."/>
            <person name="Sims Y."/>
            <person name="Howe K."/>
            <person name="Rhie A."/>
            <person name="Formenti G."/>
            <person name="Durbin R."/>
            <person name="Fedrigo O."/>
            <person name="Jarvis E.D."/>
        </authorList>
    </citation>
    <scope>NUCLEOTIDE SEQUENCE [LARGE SCALE GENOMIC DNA]</scope>
</reference>